<keyword evidence="1" id="KW-0677">Repeat</keyword>
<dbReference type="PANTHER" id="PTHR45188">
    <property type="entry name" value="DNAJ PROTEIN P58IPK HOMOLOG"/>
    <property type="match status" value="1"/>
</dbReference>
<gene>
    <name evidence="6" type="ORF">CU097_007672</name>
</gene>
<dbReference type="STRING" id="86630.A0A367JJJ1"/>
<evidence type="ECO:0000256" key="1">
    <source>
        <dbReference type="ARBA" id="ARBA00022737"/>
    </source>
</evidence>
<keyword evidence="2 3" id="KW-0802">TPR repeat</keyword>
<proteinExistence type="predicted"/>
<dbReference type="Pfam" id="PF00226">
    <property type="entry name" value="DnaJ"/>
    <property type="match status" value="1"/>
</dbReference>
<dbReference type="Gene3D" id="1.10.287.110">
    <property type="entry name" value="DnaJ domain"/>
    <property type="match status" value="1"/>
</dbReference>
<dbReference type="PANTHER" id="PTHR45188:SF2">
    <property type="entry name" value="DNAJ HOMOLOG SUBFAMILY C MEMBER 7"/>
    <property type="match status" value="1"/>
</dbReference>
<dbReference type="Pfam" id="PF13181">
    <property type="entry name" value="TPR_8"/>
    <property type="match status" value="2"/>
</dbReference>
<evidence type="ECO:0000313" key="6">
    <source>
        <dbReference type="EMBL" id="RCH90108.1"/>
    </source>
</evidence>
<dbReference type="EMBL" id="PJQL01001175">
    <property type="protein sequence ID" value="RCH90108.1"/>
    <property type="molecule type" value="Genomic_DNA"/>
</dbReference>
<dbReference type="SMART" id="SM00271">
    <property type="entry name" value="DnaJ"/>
    <property type="match status" value="1"/>
</dbReference>
<feature type="repeat" description="TPR" evidence="3">
    <location>
        <begin position="12"/>
        <end position="45"/>
    </location>
</feature>
<evidence type="ECO:0000256" key="2">
    <source>
        <dbReference type="ARBA" id="ARBA00022803"/>
    </source>
</evidence>
<dbReference type="Pfam" id="PF13432">
    <property type="entry name" value="TPR_16"/>
    <property type="match status" value="2"/>
</dbReference>
<dbReference type="Proteomes" id="UP000252139">
    <property type="component" value="Unassembled WGS sequence"/>
</dbReference>
<dbReference type="SUPFAM" id="SSF46565">
    <property type="entry name" value="Chaperone J-domain"/>
    <property type="match status" value="1"/>
</dbReference>
<dbReference type="SUPFAM" id="SSF48452">
    <property type="entry name" value="TPR-like"/>
    <property type="match status" value="1"/>
</dbReference>
<feature type="repeat" description="TPR" evidence="3">
    <location>
        <begin position="313"/>
        <end position="346"/>
    </location>
</feature>
<feature type="domain" description="J" evidence="5">
    <location>
        <begin position="367"/>
        <end position="432"/>
    </location>
</feature>
<evidence type="ECO:0000256" key="4">
    <source>
        <dbReference type="SAM" id="MobiDB-lite"/>
    </source>
</evidence>
<dbReference type="InterPro" id="IPR036869">
    <property type="entry name" value="J_dom_sf"/>
</dbReference>
<feature type="region of interest" description="Disordered" evidence="4">
    <location>
        <begin position="485"/>
        <end position="506"/>
    </location>
</feature>
<dbReference type="InterPro" id="IPR019734">
    <property type="entry name" value="TPR_rpt"/>
</dbReference>
<comment type="caution">
    <text evidence="6">The sequence shown here is derived from an EMBL/GenBank/DDBJ whole genome shotgun (WGS) entry which is preliminary data.</text>
</comment>
<dbReference type="InterPro" id="IPR001623">
    <property type="entry name" value="DnaJ_domain"/>
</dbReference>
<dbReference type="PROSITE" id="PS50293">
    <property type="entry name" value="TPR_REGION"/>
    <property type="match status" value="1"/>
</dbReference>
<dbReference type="InterPro" id="IPR011990">
    <property type="entry name" value="TPR-like_helical_dom_sf"/>
</dbReference>
<dbReference type="PROSITE" id="PS00636">
    <property type="entry name" value="DNAJ_1"/>
    <property type="match status" value="1"/>
</dbReference>
<dbReference type="InterPro" id="IPR018253">
    <property type="entry name" value="DnaJ_domain_CS"/>
</dbReference>
<dbReference type="PROSITE" id="PS50005">
    <property type="entry name" value="TPR"/>
    <property type="match status" value="5"/>
</dbReference>
<dbReference type="PROSITE" id="PS50076">
    <property type="entry name" value="DNAJ_2"/>
    <property type="match status" value="1"/>
</dbReference>
<dbReference type="AlphaFoldDB" id="A0A367JJJ1"/>
<evidence type="ECO:0000259" key="5">
    <source>
        <dbReference type="PROSITE" id="PS50076"/>
    </source>
</evidence>
<evidence type="ECO:0000256" key="3">
    <source>
        <dbReference type="PROSITE-ProRule" id="PRU00339"/>
    </source>
</evidence>
<dbReference type="PRINTS" id="PR00625">
    <property type="entry name" value="JDOMAIN"/>
</dbReference>
<dbReference type="CDD" id="cd06257">
    <property type="entry name" value="DnaJ"/>
    <property type="match status" value="1"/>
</dbReference>
<evidence type="ECO:0000313" key="7">
    <source>
        <dbReference type="Proteomes" id="UP000252139"/>
    </source>
</evidence>
<keyword evidence="7" id="KW-1185">Reference proteome</keyword>
<feature type="repeat" description="TPR" evidence="3">
    <location>
        <begin position="80"/>
        <end position="113"/>
    </location>
</feature>
<dbReference type="Gene3D" id="1.25.40.10">
    <property type="entry name" value="Tetratricopeptide repeat domain"/>
    <property type="match status" value="1"/>
</dbReference>
<protein>
    <recommendedName>
        <fullName evidence="5">J domain-containing protein</fullName>
    </recommendedName>
</protein>
<feature type="repeat" description="TPR" evidence="3">
    <location>
        <begin position="46"/>
        <end position="79"/>
    </location>
</feature>
<accession>A0A367JJJ1</accession>
<reference evidence="6 7" key="1">
    <citation type="journal article" date="2018" name="G3 (Bethesda)">
        <title>Phylogenetic and Phylogenomic Definition of Rhizopus Species.</title>
        <authorList>
            <person name="Gryganskyi A.P."/>
            <person name="Golan J."/>
            <person name="Dolatabadi S."/>
            <person name="Mondo S."/>
            <person name="Robb S."/>
            <person name="Idnurm A."/>
            <person name="Muszewska A."/>
            <person name="Steczkiewicz K."/>
            <person name="Masonjones S."/>
            <person name="Liao H.L."/>
            <person name="Gajdeczka M.T."/>
            <person name="Anike F."/>
            <person name="Vuek A."/>
            <person name="Anishchenko I.M."/>
            <person name="Voigt K."/>
            <person name="de Hoog G.S."/>
            <person name="Smith M.E."/>
            <person name="Heitman J."/>
            <person name="Vilgalys R."/>
            <person name="Stajich J.E."/>
        </authorList>
    </citation>
    <scope>NUCLEOTIDE SEQUENCE [LARGE SCALE GENOMIC DNA]</scope>
    <source>
        <strain evidence="6 7">CBS 357.93</strain>
    </source>
</reference>
<dbReference type="SMART" id="SM00028">
    <property type="entry name" value="TPR"/>
    <property type="match status" value="8"/>
</dbReference>
<dbReference type="OrthoDB" id="10250354at2759"/>
<organism evidence="6 7">
    <name type="scientific">Rhizopus azygosporus</name>
    <name type="common">Rhizopus microsporus var. azygosporus</name>
    <dbReference type="NCBI Taxonomy" id="86630"/>
    <lineage>
        <taxon>Eukaryota</taxon>
        <taxon>Fungi</taxon>
        <taxon>Fungi incertae sedis</taxon>
        <taxon>Mucoromycota</taxon>
        <taxon>Mucoromycotina</taxon>
        <taxon>Mucoromycetes</taxon>
        <taxon>Mucorales</taxon>
        <taxon>Mucorineae</taxon>
        <taxon>Rhizopodaceae</taxon>
        <taxon>Rhizopus</taxon>
    </lineage>
</organism>
<sequence>MSSMDIDVQPSPEEIKNLANEQYKLGHYDEAIKLYSQAIDASPKTSTYYNNRAAAYLMQKKYKEAISDCRTATDLDPSNAKAYSRGGKCHLNMGNIEEATRLLQRAYELDPKSVQREYNALQNVQMYLAQVKTFMENDQYPLARNSLDRAISFIDADQVPAKWKVLQAECALGEKNYSEASRIVNSLIRLDSQNPDALYLRARVFYSQGDNQKTTAHCIEALRCDPDFAKARSLLKMAKAIEAQKEAGNAAFKANRLSDAYDAYTAALQIDPNNAHMNARLYSNRAAVLQKQKKFEDALLDCDKAIELDNEFYKAYSRRAACYMETEKYEEAVRDYQRLVQTDGSNREYQNLLRKAELELKKSQRKDYYKVLGLTKTATETEIKKAYRKLALQYHPDKNAGDEKAEVRFKEIGEAYAILSDPQKKARYDSGVDLDGASGGFPGGGMDGVDVNDIFAQMFGGGGGFPGGGFGGGFHSASGFPGGGFPGDGYPGGRRQHPGGFSFHYG</sequence>
<name>A0A367JJJ1_RHIAZ</name>
<dbReference type="FunFam" id="1.10.287.110:FF:000055">
    <property type="entry name" value="DnaJ subfamily C member 7"/>
    <property type="match status" value="1"/>
</dbReference>
<feature type="repeat" description="TPR" evidence="3">
    <location>
        <begin position="241"/>
        <end position="274"/>
    </location>
</feature>
<dbReference type="Pfam" id="PF00515">
    <property type="entry name" value="TPR_1"/>
    <property type="match status" value="1"/>
</dbReference>